<dbReference type="PROSITE" id="PS50109">
    <property type="entry name" value="HIS_KIN"/>
    <property type="match status" value="1"/>
</dbReference>
<evidence type="ECO:0000256" key="3">
    <source>
        <dbReference type="ARBA" id="ARBA00012438"/>
    </source>
</evidence>
<organism evidence="14 15">
    <name type="scientific">Secundilactobacillus collinoides DSM 20515 = JCM 1123</name>
    <dbReference type="NCBI Taxonomy" id="1423733"/>
    <lineage>
        <taxon>Bacteria</taxon>
        <taxon>Bacillati</taxon>
        <taxon>Bacillota</taxon>
        <taxon>Bacilli</taxon>
        <taxon>Lactobacillales</taxon>
        <taxon>Lactobacillaceae</taxon>
        <taxon>Secundilactobacillus</taxon>
    </lineage>
</organism>
<gene>
    <name evidence="14" type="ORF">FC82_GL003041</name>
</gene>
<reference evidence="14 15" key="1">
    <citation type="journal article" date="2015" name="Genome Announc.">
        <title>Expanding the biotechnology potential of lactobacilli through comparative genomics of 213 strains and associated genera.</title>
        <authorList>
            <person name="Sun Z."/>
            <person name="Harris H.M."/>
            <person name="McCann A."/>
            <person name="Guo C."/>
            <person name="Argimon S."/>
            <person name="Zhang W."/>
            <person name="Yang X."/>
            <person name="Jeffery I.B."/>
            <person name="Cooney J.C."/>
            <person name="Kagawa T.F."/>
            <person name="Liu W."/>
            <person name="Song Y."/>
            <person name="Salvetti E."/>
            <person name="Wrobel A."/>
            <person name="Rasinkangas P."/>
            <person name="Parkhill J."/>
            <person name="Rea M.C."/>
            <person name="O'Sullivan O."/>
            <person name="Ritari J."/>
            <person name="Douillard F.P."/>
            <person name="Paul Ross R."/>
            <person name="Yang R."/>
            <person name="Briner A.E."/>
            <person name="Felis G.E."/>
            <person name="de Vos W.M."/>
            <person name="Barrangou R."/>
            <person name="Klaenhammer T.R."/>
            <person name="Caufield P.W."/>
            <person name="Cui Y."/>
            <person name="Zhang H."/>
            <person name="O'Toole P.W."/>
        </authorList>
    </citation>
    <scope>NUCLEOTIDE SEQUENCE [LARGE SCALE GENOMIC DNA]</scope>
    <source>
        <strain evidence="14 15">DSM 20515</strain>
    </source>
</reference>
<dbReference type="CDD" id="cd00075">
    <property type="entry name" value="HATPase"/>
    <property type="match status" value="1"/>
</dbReference>
<evidence type="ECO:0000256" key="4">
    <source>
        <dbReference type="ARBA" id="ARBA00022553"/>
    </source>
</evidence>
<dbReference type="FunFam" id="3.30.565.10:FF:000006">
    <property type="entry name" value="Sensor histidine kinase WalK"/>
    <property type="match status" value="1"/>
</dbReference>
<evidence type="ECO:0000256" key="8">
    <source>
        <dbReference type="ARBA" id="ARBA00022989"/>
    </source>
</evidence>
<dbReference type="InterPro" id="IPR005467">
    <property type="entry name" value="His_kinase_dom"/>
</dbReference>
<name>A0A0R2BEW6_SECCO</name>
<dbReference type="Gene3D" id="6.10.340.10">
    <property type="match status" value="1"/>
</dbReference>
<dbReference type="FunFam" id="1.10.287.130:FF:000001">
    <property type="entry name" value="Two-component sensor histidine kinase"/>
    <property type="match status" value="1"/>
</dbReference>
<dbReference type="Proteomes" id="UP000051845">
    <property type="component" value="Unassembled WGS sequence"/>
</dbReference>
<dbReference type="CDD" id="cd00082">
    <property type="entry name" value="HisKA"/>
    <property type="match status" value="1"/>
</dbReference>
<comment type="subcellular location">
    <subcellularLocation>
        <location evidence="2">Membrane</location>
    </subcellularLocation>
</comment>
<dbReference type="GO" id="GO:0005886">
    <property type="term" value="C:plasma membrane"/>
    <property type="evidence" value="ECO:0007669"/>
    <property type="project" value="TreeGrafter"/>
</dbReference>
<accession>A0A0R2BEW6</accession>
<keyword evidence="8 11" id="KW-1133">Transmembrane helix</keyword>
<dbReference type="PROSITE" id="PS50885">
    <property type="entry name" value="HAMP"/>
    <property type="match status" value="1"/>
</dbReference>
<dbReference type="Gene3D" id="1.10.287.130">
    <property type="match status" value="1"/>
</dbReference>
<feature type="transmembrane region" description="Helical" evidence="11">
    <location>
        <begin position="20"/>
        <end position="39"/>
    </location>
</feature>
<keyword evidence="4" id="KW-0597">Phosphoprotein</keyword>
<dbReference type="PATRIC" id="fig|1423733.4.peg.3165"/>
<dbReference type="InterPro" id="IPR036890">
    <property type="entry name" value="HATPase_C_sf"/>
</dbReference>
<evidence type="ECO:0000256" key="1">
    <source>
        <dbReference type="ARBA" id="ARBA00000085"/>
    </source>
</evidence>
<keyword evidence="10 11" id="KW-0472">Membrane</keyword>
<dbReference type="RefSeq" id="WP_054760875.1">
    <property type="nucleotide sequence ID" value="NZ_AYYR01000009.1"/>
</dbReference>
<dbReference type="Pfam" id="PF00672">
    <property type="entry name" value="HAMP"/>
    <property type="match status" value="1"/>
</dbReference>
<evidence type="ECO:0000256" key="6">
    <source>
        <dbReference type="ARBA" id="ARBA00022692"/>
    </source>
</evidence>
<keyword evidence="9" id="KW-0902">Two-component regulatory system</keyword>
<dbReference type="PANTHER" id="PTHR45436">
    <property type="entry name" value="SENSOR HISTIDINE KINASE YKOH"/>
    <property type="match status" value="1"/>
</dbReference>
<dbReference type="InterPro" id="IPR036097">
    <property type="entry name" value="HisK_dim/P_sf"/>
</dbReference>
<dbReference type="AlphaFoldDB" id="A0A0R2BEW6"/>
<dbReference type="EMBL" id="AYYR01000009">
    <property type="protein sequence ID" value="KRM77671.1"/>
    <property type="molecule type" value="Genomic_DNA"/>
</dbReference>
<feature type="domain" description="Histidine kinase" evidence="12">
    <location>
        <begin position="239"/>
        <end position="450"/>
    </location>
</feature>
<evidence type="ECO:0000256" key="10">
    <source>
        <dbReference type="ARBA" id="ARBA00023136"/>
    </source>
</evidence>
<dbReference type="PRINTS" id="PR00344">
    <property type="entry name" value="BCTRLSENSOR"/>
</dbReference>
<dbReference type="SUPFAM" id="SSF47384">
    <property type="entry name" value="Homodimeric domain of signal transducing histidine kinase"/>
    <property type="match status" value="1"/>
</dbReference>
<dbReference type="InterPro" id="IPR003660">
    <property type="entry name" value="HAMP_dom"/>
</dbReference>
<dbReference type="Pfam" id="PF02518">
    <property type="entry name" value="HATPase_c"/>
    <property type="match status" value="1"/>
</dbReference>
<evidence type="ECO:0000259" key="12">
    <source>
        <dbReference type="PROSITE" id="PS50109"/>
    </source>
</evidence>
<feature type="domain" description="HAMP" evidence="13">
    <location>
        <begin position="176"/>
        <end position="231"/>
    </location>
</feature>
<dbReference type="Gene3D" id="3.30.565.10">
    <property type="entry name" value="Histidine kinase-like ATPase, C-terminal domain"/>
    <property type="match status" value="1"/>
</dbReference>
<dbReference type="SMART" id="SM00387">
    <property type="entry name" value="HATPase_c"/>
    <property type="match status" value="1"/>
</dbReference>
<dbReference type="InterPro" id="IPR003661">
    <property type="entry name" value="HisK_dim/P_dom"/>
</dbReference>
<dbReference type="SMART" id="SM00388">
    <property type="entry name" value="HisKA"/>
    <property type="match status" value="1"/>
</dbReference>
<evidence type="ECO:0000256" key="9">
    <source>
        <dbReference type="ARBA" id="ARBA00023012"/>
    </source>
</evidence>
<keyword evidence="7 14" id="KW-0418">Kinase</keyword>
<evidence type="ECO:0000256" key="7">
    <source>
        <dbReference type="ARBA" id="ARBA00022777"/>
    </source>
</evidence>
<proteinExistence type="predicted"/>
<dbReference type="EC" id="2.7.13.3" evidence="3"/>
<dbReference type="InterPro" id="IPR050428">
    <property type="entry name" value="TCS_sensor_his_kinase"/>
</dbReference>
<comment type="catalytic activity">
    <reaction evidence="1">
        <text>ATP + protein L-histidine = ADP + protein N-phospho-L-histidine.</text>
        <dbReference type="EC" id="2.7.13.3"/>
    </reaction>
</comment>
<evidence type="ECO:0000256" key="2">
    <source>
        <dbReference type="ARBA" id="ARBA00004370"/>
    </source>
</evidence>
<evidence type="ECO:0000313" key="14">
    <source>
        <dbReference type="EMBL" id="KRM77671.1"/>
    </source>
</evidence>
<evidence type="ECO:0000256" key="11">
    <source>
        <dbReference type="SAM" id="Phobius"/>
    </source>
</evidence>
<sequence length="450" mass="49331">MTKKLTQRYLIIQTTIRTFLIATVISLVLTSLVVSVGLFSSGKSATVKMVDSLQDTFVHVTPNTDAWVATAKQGPSTSYVQIDVAKTATTRASVFESTGTTSFLQKSRQSLGKIVRYVHGDGLYFYETRHTQKATYHVWLKIDYLLNELAIILITVLAALLFSALLGVVLIGRTSRRISQPLVTLTDAVTSRTANLKTANDALPVPKSPAEVEALAQRFNQLLRALNDELLQEQRFVSDASHELRTPLSVIRGYVMLLKRRGKDHPELFDEAVNFLDSETQRLTHLVESLLTITRNEKLNLALTPVNVAELFSDVLPQYGAQLPQTLDVAIDPAVTVRADADSLKQIVLALIENASKYSPAESTISVSAKQEPIGSTLQVRDTGVGIPDDEKAKIFDRFYRVDEARSSEIPGTGLGLAIVSQLVALNHATIAVTDNQPQGTVFTLTFPAL</sequence>
<evidence type="ECO:0000256" key="5">
    <source>
        <dbReference type="ARBA" id="ARBA00022679"/>
    </source>
</evidence>
<evidence type="ECO:0000313" key="15">
    <source>
        <dbReference type="Proteomes" id="UP000051845"/>
    </source>
</evidence>
<dbReference type="GO" id="GO:0000155">
    <property type="term" value="F:phosphorelay sensor kinase activity"/>
    <property type="evidence" value="ECO:0007669"/>
    <property type="project" value="InterPro"/>
</dbReference>
<feature type="transmembrane region" description="Helical" evidence="11">
    <location>
        <begin position="149"/>
        <end position="171"/>
    </location>
</feature>
<dbReference type="Pfam" id="PF00512">
    <property type="entry name" value="HisKA"/>
    <property type="match status" value="1"/>
</dbReference>
<evidence type="ECO:0000259" key="13">
    <source>
        <dbReference type="PROSITE" id="PS50885"/>
    </source>
</evidence>
<dbReference type="InterPro" id="IPR003594">
    <property type="entry name" value="HATPase_dom"/>
</dbReference>
<dbReference type="PANTHER" id="PTHR45436:SF5">
    <property type="entry name" value="SENSOR HISTIDINE KINASE TRCS"/>
    <property type="match status" value="1"/>
</dbReference>
<keyword evidence="5" id="KW-0808">Transferase</keyword>
<keyword evidence="6 11" id="KW-0812">Transmembrane</keyword>
<dbReference type="SUPFAM" id="SSF55874">
    <property type="entry name" value="ATPase domain of HSP90 chaperone/DNA topoisomerase II/histidine kinase"/>
    <property type="match status" value="1"/>
</dbReference>
<dbReference type="InterPro" id="IPR004358">
    <property type="entry name" value="Sig_transdc_His_kin-like_C"/>
</dbReference>
<protein>
    <recommendedName>
        <fullName evidence="3">histidine kinase</fullName>
        <ecNumber evidence="3">2.7.13.3</ecNumber>
    </recommendedName>
</protein>
<comment type="caution">
    <text evidence="14">The sequence shown here is derived from an EMBL/GenBank/DDBJ whole genome shotgun (WGS) entry which is preliminary data.</text>
</comment>